<proteinExistence type="predicted"/>
<name>A0A517VRC3_9PLAN</name>
<evidence type="ECO:0000313" key="2">
    <source>
        <dbReference type="Proteomes" id="UP000318704"/>
    </source>
</evidence>
<dbReference type="Proteomes" id="UP000318704">
    <property type="component" value="Chromosome"/>
</dbReference>
<protein>
    <submittedName>
        <fullName evidence="1">Uncharacterized protein</fullName>
    </submittedName>
</protein>
<dbReference type="AlphaFoldDB" id="A0A517VRC3"/>
<reference evidence="1 2" key="1">
    <citation type="submission" date="2019-03" db="EMBL/GenBank/DDBJ databases">
        <title>Deep-cultivation of Planctomycetes and their phenomic and genomic characterization uncovers novel biology.</title>
        <authorList>
            <person name="Wiegand S."/>
            <person name="Jogler M."/>
            <person name="Boedeker C."/>
            <person name="Pinto D."/>
            <person name="Vollmers J."/>
            <person name="Rivas-Marin E."/>
            <person name="Kohn T."/>
            <person name="Peeters S.H."/>
            <person name="Heuer A."/>
            <person name="Rast P."/>
            <person name="Oberbeckmann S."/>
            <person name="Bunk B."/>
            <person name="Jeske O."/>
            <person name="Meyerdierks A."/>
            <person name="Storesund J.E."/>
            <person name="Kallscheuer N."/>
            <person name="Luecker S."/>
            <person name="Lage O.M."/>
            <person name="Pohl T."/>
            <person name="Merkel B.J."/>
            <person name="Hornburger P."/>
            <person name="Mueller R.-W."/>
            <person name="Bruemmer F."/>
            <person name="Labrenz M."/>
            <person name="Spormann A.M."/>
            <person name="Op den Camp H."/>
            <person name="Overmann J."/>
            <person name="Amann R."/>
            <person name="Jetten M.S.M."/>
            <person name="Mascher T."/>
            <person name="Medema M.H."/>
            <person name="Devos D.P."/>
            <person name="Kaster A.-K."/>
            <person name="Ovreas L."/>
            <person name="Rohde M."/>
            <person name="Galperin M.Y."/>
            <person name="Jogler C."/>
        </authorList>
    </citation>
    <scope>NUCLEOTIDE SEQUENCE [LARGE SCALE GENOMIC DNA]</scope>
    <source>
        <strain evidence="1 2">V144</strain>
    </source>
</reference>
<organism evidence="1 2">
    <name type="scientific">Gimesia aquarii</name>
    <dbReference type="NCBI Taxonomy" id="2527964"/>
    <lineage>
        <taxon>Bacteria</taxon>
        <taxon>Pseudomonadati</taxon>
        <taxon>Planctomycetota</taxon>
        <taxon>Planctomycetia</taxon>
        <taxon>Planctomycetales</taxon>
        <taxon>Planctomycetaceae</taxon>
        <taxon>Gimesia</taxon>
    </lineage>
</organism>
<sequence>MEYFAKGLMICTLLSVCEKYLGAVSEYLNEEINIES</sequence>
<accession>A0A517VRC3</accession>
<dbReference type="EMBL" id="CP037920">
    <property type="protein sequence ID" value="QDT95568.1"/>
    <property type="molecule type" value="Genomic_DNA"/>
</dbReference>
<dbReference type="KEGG" id="gaw:V144x_10130"/>
<evidence type="ECO:0000313" key="1">
    <source>
        <dbReference type="EMBL" id="QDT95568.1"/>
    </source>
</evidence>
<gene>
    <name evidence="1" type="ORF">V144x_10130</name>
</gene>